<dbReference type="Proteomes" id="UP001163603">
    <property type="component" value="Chromosome 7"/>
</dbReference>
<accession>A0ACC0YCF0</accession>
<proteinExistence type="predicted"/>
<protein>
    <submittedName>
        <fullName evidence="1">Uncharacterized protein</fullName>
    </submittedName>
</protein>
<organism evidence="1 2">
    <name type="scientific">Pistacia integerrima</name>
    <dbReference type="NCBI Taxonomy" id="434235"/>
    <lineage>
        <taxon>Eukaryota</taxon>
        <taxon>Viridiplantae</taxon>
        <taxon>Streptophyta</taxon>
        <taxon>Embryophyta</taxon>
        <taxon>Tracheophyta</taxon>
        <taxon>Spermatophyta</taxon>
        <taxon>Magnoliopsida</taxon>
        <taxon>eudicotyledons</taxon>
        <taxon>Gunneridae</taxon>
        <taxon>Pentapetalae</taxon>
        <taxon>rosids</taxon>
        <taxon>malvids</taxon>
        <taxon>Sapindales</taxon>
        <taxon>Anacardiaceae</taxon>
        <taxon>Pistacia</taxon>
    </lineage>
</organism>
<evidence type="ECO:0000313" key="2">
    <source>
        <dbReference type="Proteomes" id="UP001163603"/>
    </source>
</evidence>
<name>A0ACC0YCF0_9ROSI</name>
<reference evidence="2" key="1">
    <citation type="journal article" date="2023" name="G3 (Bethesda)">
        <title>Genome assembly and association tests identify interacting loci associated with vigor, precocity, and sex in interspecific pistachio rootstocks.</title>
        <authorList>
            <person name="Palmer W."/>
            <person name="Jacygrad E."/>
            <person name="Sagayaradj S."/>
            <person name="Cavanaugh K."/>
            <person name="Han R."/>
            <person name="Bertier L."/>
            <person name="Beede B."/>
            <person name="Kafkas S."/>
            <person name="Golino D."/>
            <person name="Preece J."/>
            <person name="Michelmore R."/>
        </authorList>
    </citation>
    <scope>NUCLEOTIDE SEQUENCE [LARGE SCALE GENOMIC DNA]</scope>
</reference>
<sequence>MTELAAAQTAIAGADFAIKQGTGIINSLKRKYGYVKDMTENYKKLLEEYRKLCLREEDIDIKLKRYEMEVDETEESKDWRGKVKRMIVEVEELKTQKAPDPHSSVPTNEIIEFPSVEENVNKLLEYLRKEDIKTTGIRGPIGVGKSSEGAERYTQQELQKQLNIPEERSDEQKKKMIHDNLKYKKYKQVCTGTNEEIEVKRLSDTDAQNMFWDRVGMDLKYNPHIKTQAELIIKFCSGMPYLIKLIGNYLSVMTREENVDCEAIWRSTCDLLTSPRGKPKGDLETVYKSLKFEIASWNQMTSLAFYIWQVFPLAMNFFMII</sequence>
<keyword evidence="2" id="KW-1185">Reference proteome</keyword>
<comment type="caution">
    <text evidence="1">The sequence shown here is derived from an EMBL/GenBank/DDBJ whole genome shotgun (WGS) entry which is preliminary data.</text>
</comment>
<dbReference type="EMBL" id="CM047742">
    <property type="protein sequence ID" value="KAJ0033979.1"/>
    <property type="molecule type" value="Genomic_DNA"/>
</dbReference>
<evidence type="ECO:0000313" key="1">
    <source>
        <dbReference type="EMBL" id="KAJ0033979.1"/>
    </source>
</evidence>
<gene>
    <name evidence="1" type="ORF">Pint_26107</name>
</gene>